<dbReference type="AlphaFoldDB" id="A0A1I8ABD7"/>
<keyword evidence="1" id="KW-1185">Reference proteome</keyword>
<evidence type="ECO:0000313" key="2">
    <source>
        <dbReference type="WBParaSite" id="L893_g418.t1"/>
    </source>
</evidence>
<protein>
    <submittedName>
        <fullName evidence="2">Transposase</fullName>
    </submittedName>
</protein>
<sequence length="113" mass="12858">MCPLGPKKLARVTQAAECSCRGLRTIYLSAEAIGDGAVIGGARCVRNRKMRPHVGRRIRSKPEASEEDGWRRQMVKWKREVKLASDYKSRAYCYIANDKMSRFLIDARNEAPE</sequence>
<accession>A0A1I8ABD7</accession>
<proteinExistence type="predicted"/>
<dbReference type="WBParaSite" id="L893_g418.t1">
    <property type="protein sequence ID" value="L893_g418.t1"/>
    <property type="gene ID" value="L893_g418"/>
</dbReference>
<reference evidence="2" key="1">
    <citation type="submission" date="2016-11" db="UniProtKB">
        <authorList>
            <consortium name="WormBaseParasite"/>
        </authorList>
    </citation>
    <scope>IDENTIFICATION</scope>
</reference>
<evidence type="ECO:0000313" key="1">
    <source>
        <dbReference type="Proteomes" id="UP000095287"/>
    </source>
</evidence>
<dbReference type="Proteomes" id="UP000095287">
    <property type="component" value="Unplaced"/>
</dbReference>
<organism evidence="1 2">
    <name type="scientific">Steinernema glaseri</name>
    <dbReference type="NCBI Taxonomy" id="37863"/>
    <lineage>
        <taxon>Eukaryota</taxon>
        <taxon>Metazoa</taxon>
        <taxon>Ecdysozoa</taxon>
        <taxon>Nematoda</taxon>
        <taxon>Chromadorea</taxon>
        <taxon>Rhabditida</taxon>
        <taxon>Tylenchina</taxon>
        <taxon>Panagrolaimomorpha</taxon>
        <taxon>Strongyloidoidea</taxon>
        <taxon>Steinernematidae</taxon>
        <taxon>Steinernema</taxon>
    </lineage>
</organism>
<name>A0A1I8ABD7_9BILA</name>